<dbReference type="Proteomes" id="UP000544134">
    <property type="component" value="Unassembled WGS sequence"/>
</dbReference>
<evidence type="ECO:0000313" key="1">
    <source>
        <dbReference type="EMBL" id="NMM01554.1"/>
    </source>
</evidence>
<dbReference type="AlphaFoldDB" id="A0A848IP48"/>
<accession>A0A848IP48</accession>
<name>A0A848IP48_9BURK</name>
<dbReference type="EMBL" id="JABBGJ010000031">
    <property type="protein sequence ID" value="NMM01554.1"/>
    <property type="molecule type" value="Genomic_DNA"/>
</dbReference>
<gene>
    <name evidence="1" type="ORF">HHL24_26900</name>
</gene>
<evidence type="ECO:0000313" key="2">
    <source>
        <dbReference type="Proteomes" id="UP000544134"/>
    </source>
</evidence>
<protein>
    <submittedName>
        <fullName evidence="1">Uncharacterized protein</fullName>
    </submittedName>
</protein>
<organism evidence="1 2">
    <name type="scientific">Paraburkholderia polaris</name>
    <dbReference type="NCBI Taxonomy" id="2728848"/>
    <lineage>
        <taxon>Bacteria</taxon>
        <taxon>Pseudomonadati</taxon>
        <taxon>Pseudomonadota</taxon>
        <taxon>Betaproteobacteria</taxon>
        <taxon>Burkholderiales</taxon>
        <taxon>Burkholderiaceae</taxon>
        <taxon>Paraburkholderia</taxon>
    </lineage>
</organism>
<comment type="caution">
    <text evidence="1">The sequence shown here is derived from an EMBL/GenBank/DDBJ whole genome shotgun (WGS) entry which is preliminary data.</text>
</comment>
<reference evidence="1 2" key="1">
    <citation type="submission" date="2020-04" db="EMBL/GenBank/DDBJ databases">
        <title>Paraburkholderia sp. RP-4-7 isolated from soil.</title>
        <authorList>
            <person name="Dahal R.H."/>
        </authorList>
    </citation>
    <scope>NUCLEOTIDE SEQUENCE [LARGE SCALE GENOMIC DNA]</scope>
    <source>
        <strain evidence="1 2">RP-4-7</strain>
    </source>
</reference>
<sequence length="64" mass="7151">MITGLKQMGCGNCGHEVFKLFTDDETRRIGVECQGCKEISWIQPEPSKLTIEFGENSDGRIAVF</sequence>
<dbReference type="RefSeq" id="WP_169488382.1">
    <property type="nucleotide sequence ID" value="NZ_JABBGJ010000031.1"/>
</dbReference>
<keyword evidence="2" id="KW-1185">Reference proteome</keyword>
<proteinExistence type="predicted"/>